<accession>A0ABW3RK96</accession>
<organism evidence="1 2">
    <name type="scientific">Sphingobacterium daejeonense</name>
    <dbReference type="NCBI Taxonomy" id="371142"/>
    <lineage>
        <taxon>Bacteria</taxon>
        <taxon>Pseudomonadati</taxon>
        <taxon>Bacteroidota</taxon>
        <taxon>Sphingobacteriia</taxon>
        <taxon>Sphingobacteriales</taxon>
        <taxon>Sphingobacteriaceae</taxon>
        <taxon>Sphingobacterium</taxon>
    </lineage>
</organism>
<proteinExistence type="predicted"/>
<gene>
    <name evidence="1" type="ORF">ACFQ2C_07080</name>
</gene>
<dbReference type="PROSITE" id="PS51257">
    <property type="entry name" value="PROKAR_LIPOPROTEIN"/>
    <property type="match status" value="1"/>
</dbReference>
<name>A0ABW3RK96_9SPHI</name>
<reference evidence="2" key="1">
    <citation type="journal article" date="2019" name="Int. J. Syst. Evol. Microbiol.">
        <title>The Global Catalogue of Microorganisms (GCM) 10K type strain sequencing project: providing services to taxonomists for standard genome sequencing and annotation.</title>
        <authorList>
            <consortium name="The Broad Institute Genomics Platform"/>
            <consortium name="The Broad Institute Genome Sequencing Center for Infectious Disease"/>
            <person name="Wu L."/>
            <person name="Ma J."/>
        </authorList>
    </citation>
    <scope>NUCLEOTIDE SEQUENCE [LARGE SCALE GENOMIC DNA]</scope>
    <source>
        <strain evidence="2">CCUG 52468</strain>
    </source>
</reference>
<dbReference type="RefSeq" id="WP_380895317.1">
    <property type="nucleotide sequence ID" value="NZ_JBHTKY010000007.1"/>
</dbReference>
<protein>
    <submittedName>
        <fullName evidence="1">Uncharacterized protein</fullName>
    </submittedName>
</protein>
<dbReference type="EMBL" id="JBHTKY010000007">
    <property type="protein sequence ID" value="MFD1165362.1"/>
    <property type="molecule type" value="Genomic_DNA"/>
</dbReference>
<evidence type="ECO:0000313" key="1">
    <source>
        <dbReference type="EMBL" id="MFD1165362.1"/>
    </source>
</evidence>
<evidence type="ECO:0000313" key="2">
    <source>
        <dbReference type="Proteomes" id="UP001597205"/>
    </source>
</evidence>
<sequence length="271" mass="31192">MRNLMKILPTILLIIMSSISCSSQNYKDDDALIFLNKFDFVDQFTESSKPFAPLFQLNKENLDKSISEFQNKYNTEAIKANVVQFIKETYSKEELSKMKDLDADAIVDLDKEKFKSFEKKIEKLFDDQYIEGNRLLSGIEITGIPNQSHPFEFFTVNKPNGLYIASAYDSYLPQNVQISQEPLVKGSDFLSSRTSESESQQIIIELNPTDQDTIIKHFSNLQKEPLALIINKRIINIISDTPKINNNIIVIYSPWSKDKLQLFSDSINKKH</sequence>
<comment type="caution">
    <text evidence="1">The sequence shown here is derived from an EMBL/GenBank/DDBJ whole genome shotgun (WGS) entry which is preliminary data.</text>
</comment>
<keyword evidence="2" id="KW-1185">Reference proteome</keyword>
<dbReference type="Proteomes" id="UP001597205">
    <property type="component" value="Unassembled WGS sequence"/>
</dbReference>